<dbReference type="Pfam" id="PF07969">
    <property type="entry name" value="Amidohydro_3"/>
    <property type="match status" value="1"/>
</dbReference>
<dbReference type="CDD" id="cd01293">
    <property type="entry name" value="Bact_CD"/>
    <property type="match status" value="1"/>
</dbReference>
<dbReference type="NCBIfam" id="NF004636">
    <property type="entry name" value="PRK05985.1"/>
    <property type="match status" value="1"/>
</dbReference>
<dbReference type="EMBL" id="LQZT01000001">
    <property type="protein sequence ID" value="OCW59608.1"/>
    <property type="molecule type" value="Genomic_DNA"/>
</dbReference>
<dbReference type="PANTHER" id="PTHR32027:SF9">
    <property type="entry name" value="BLL3847 PROTEIN"/>
    <property type="match status" value="1"/>
</dbReference>
<comment type="caution">
    <text evidence="2">The sequence shown here is derived from an EMBL/GenBank/DDBJ whole genome shotgun (WGS) entry which is preliminary data.</text>
</comment>
<evidence type="ECO:0000313" key="2">
    <source>
        <dbReference type="EMBL" id="OCW59608.1"/>
    </source>
</evidence>
<dbReference type="InterPro" id="IPR032466">
    <property type="entry name" value="Metal_Hydrolase"/>
</dbReference>
<keyword evidence="3" id="KW-1185">Reference proteome</keyword>
<dbReference type="Proteomes" id="UP000094795">
    <property type="component" value="Unassembled WGS sequence"/>
</dbReference>
<dbReference type="InterPro" id="IPR013108">
    <property type="entry name" value="Amidohydro_3"/>
</dbReference>
<dbReference type="SUPFAM" id="SSF51556">
    <property type="entry name" value="Metallo-dependent hydrolases"/>
    <property type="match status" value="1"/>
</dbReference>
<proteinExistence type="predicted"/>
<dbReference type="InterPro" id="IPR052349">
    <property type="entry name" value="Metallo-hydrolase_Enzymes"/>
</dbReference>
<accession>A0A1C1Z1I4</accession>
<dbReference type="RefSeq" id="WP_066174672.1">
    <property type="nucleotide sequence ID" value="NZ_LQZT01000001.1"/>
</dbReference>
<organism evidence="2 3">
    <name type="scientific">Hoeflea olei</name>
    <dbReference type="NCBI Taxonomy" id="1480615"/>
    <lineage>
        <taxon>Bacteria</taxon>
        <taxon>Pseudomonadati</taxon>
        <taxon>Pseudomonadota</taxon>
        <taxon>Alphaproteobacteria</taxon>
        <taxon>Hyphomicrobiales</taxon>
        <taxon>Rhizobiaceae</taxon>
        <taxon>Hoeflea</taxon>
    </lineage>
</organism>
<dbReference type="GO" id="GO:0016814">
    <property type="term" value="F:hydrolase activity, acting on carbon-nitrogen (but not peptide) bonds, in cyclic amidines"/>
    <property type="evidence" value="ECO:0007669"/>
    <property type="project" value="TreeGrafter"/>
</dbReference>
<sequence>MTDLLIRNLRPMGAAPTDMLIRNGHIDTIASGIEAPGVAVEDAHGAIAVPGLVEAHTHIDKTLMGMGWYENAVGTDLRAMIDNERAERVRLGLDPARQSMRHALALAGNGITHIRSHVDVDTDNGLAAIEGVIETRAALRDVVDIEIVAFPQSGLMIRPGTAELLDKAMELGADLVGGLDPCGIDRDPKGHLDTIFGLADRHGKGIDIHLHEGGDLGAFSMELILERTRALGMKGKVAISHAFCLGMPDWNRTEALLSALADQDVAILTTGAPSREVPAVKRALSAGIRMGAGSDGVLDTWNPWNRPDMLDRARIVALKNNMRSDADLALALAVCSTGGAEVMGVAGHGLTPGCNADLALLPGSTLAEAVATGGPVLLTVKAGKITGRDGKPTREMP</sequence>
<dbReference type="OrthoDB" id="9815027at2"/>
<evidence type="ECO:0000259" key="1">
    <source>
        <dbReference type="Pfam" id="PF07969"/>
    </source>
</evidence>
<dbReference type="SUPFAM" id="SSF51338">
    <property type="entry name" value="Composite domain of metallo-dependent hydrolases"/>
    <property type="match status" value="1"/>
</dbReference>
<dbReference type="AlphaFoldDB" id="A0A1C1Z1I4"/>
<dbReference type="Gene3D" id="2.30.40.10">
    <property type="entry name" value="Urease, subunit C, domain 1"/>
    <property type="match status" value="1"/>
</dbReference>
<feature type="domain" description="Amidohydrolase 3" evidence="1">
    <location>
        <begin position="103"/>
        <end position="385"/>
    </location>
</feature>
<name>A0A1C1Z1I4_9HYPH</name>
<dbReference type="InterPro" id="IPR011059">
    <property type="entry name" value="Metal-dep_hydrolase_composite"/>
</dbReference>
<dbReference type="STRING" id="1480615.AWJ14_11440"/>
<protein>
    <submittedName>
        <fullName evidence="2">Cytosine deaminase</fullName>
    </submittedName>
</protein>
<dbReference type="PANTHER" id="PTHR32027">
    <property type="entry name" value="CYTOSINE DEAMINASE"/>
    <property type="match status" value="1"/>
</dbReference>
<reference evidence="2 3" key="1">
    <citation type="submission" date="2015-12" db="EMBL/GenBank/DDBJ databases">
        <authorList>
            <person name="Shamseldin A."/>
            <person name="Moawad H."/>
            <person name="Abd El-Rahim W.M."/>
            <person name="Sadowsky M.J."/>
        </authorList>
    </citation>
    <scope>NUCLEOTIDE SEQUENCE [LARGE SCALE GENOMIC DNA]</scope>
    <source>
        <strain evidence="2 3">JC234</strain>
    </source>
</reference>
<dbReference type="Gene3D" id="3.20.20.140">
    <property type="entry name" value="Metal-dependent hydrolases"/>
    <property type="match status" value="1"/>
</dbReference>
<gene>
    <name evidence="2" type="ORF">AWJ14_11440</name>
</gene>
<evidence type="ECO:0000313" key="3">
    <source>
        <dbReference type="Proteomes" id="UP000094795"/>
    </source>
</evidence>